<evidence type="ECO:0000256" key="1">
    <source>
        <dbReference type="ARBA" id="ARBA00001966"/>
    </source>
</evidence>
<evidence type="ECO:0000313" key="7">
    <source>
        <dbReference type="EMBL" id="OIQ82780.1"/>
    </source>
</evidence>
<keyword evidence="3" id="KW-0408">Iron</keyword>
<dbReference type="Pfam" id="PF00384">
    <property type="entry name" value="Molybdopterin"/>
    <property type="match status" value="1"/>
</dbReference>
<dbReference type="PANTHER" id="PTHR43105:SF13">
    <property type="entry name" value="NADH-UBIQUINONE OXIDOREDUCTASE 75 KDA SUBUNIT, MITOCHONDRIAL"/>
    <property type="match status" value="1"/>
</dbReference>
<dbReference type="GO" id="GO:0016491">
    <property type="term" value="F:oxidoreductase activity"/>
    <property type="evidence" value="ECO:0007669"/>
    <property type="project" value="UniProtKB-KW"/>
</dbReference>
<proteinExistence type="predicted"/>
<keyword evidence="2" id="KW-0479">Metal-binding</keyword>
<dbReference type="SUPFAM" id="SSF50692">
    <property type="entry name" value="ADC-like"/>
    <property type="match status" value="1"/>
</dbReference>
<dbReference type="SUPFAM" id="SSF53706">
    <property type="entry name" value="Formate dehydrogenase/DMSO reductase, domains 1-3"/>
    <property type="match status" value="1"/>
</dbReference>
<dbReference type="Gene3D" id="3.40.50.740">
    <property type="match status" value="1"/>
</dbReference>
<name>A0A1J5QSD2_9ZZZZ</name>
<evidence type="ECO:0000256" key="5">
    <source>
        <dbReference type="ARBA" id="ARBA00034078"/>
    </source>
</evidence>
<dbReference type="InterPro" id="IPR050123">
    <property type="entry name" value="Prok_molybdopt-oxidoreductase"/>
</dbReference>
<evidence type="ECO:0000256" key="3">
    <source>
        <dbReference type="ARBA" id="ARBA00023004"/>
    </source>
</evidence>
<keyword evidence="4" id="KW-0411">Iron-sulfur</keyword>
<reference evidence="7" key="1">
    <citation type="submission" date="2016-10" db="EMBL/GenBank/DDBJ databases">
        <title>Sequence of Gallionella enrichment culture.</title>
        <authorList>
            <person name="Poehlein A."/>
            <person name="Muehling M."/>
            <person name="Daniel R."/>
        </authorList>
    </citation>
    <scope>NUCLEOTIDE SEQUENCE</scope>
</reference>
<protein>
    <submittedName>
        <fullName evidence="7">Nitrate reductase</fullName>
        <ecNumber evidence="7">1.7.99.4</ecNumber>
    </submittedName>
</protein>
<evidence type="ECO:0000256" key="2">
    <source>
        <dbReference type="ARBA" id="ARBA00022723"/>
    </source>
</evidence>
<dbReference type="GO" id="GO:0051536">
    <property type="term" value="F:iron-sulfur cluster binding"/>
    <property type="evidence" value="ECO:0007669"/>
    <property type="project" value="UniProtKB-KW"/>
</dbReference>
<keyword evidence="7" id="KW-0560">Oxidoreductase</keyword>
<gene>
    <name evidence="7" type="primary">narB_3</name>
    <name evidence="7" type="ORF">GALL_354390</name>
</gene>
<comment type="cofactor">
    <cofactor evidence="5">
        <name>[2Fe-2S] cluster</name>
        <dbReference type="ChEBI" id="CHEBI:190135"/>
    </cofactor>
</comment>
<evidence type="ECO:0000259" key="6">
    <source>
        <dbReference type="Pfam" id="PF00384"/>
    </source>
</evidence>
<accession>A0A1J5QSD2</accession>
<sequence>MLAEPPAALLLLNLEPGLDVPTALRSVPMAIAFSAFRPTDDSALKVVLPIAPFSENAGALINAEGRVQTFGPVVGPLGQSRAAWKVLRVLADQLGLAGFEYDTVEAVREAALAGVDIAAELARTVAAELPATIDFGAQPAAGALERYADVPIYAVDGVVRRARALQATRDARDAGSAGIDAATWERLGLQPGDRVRVQQGDATVELPARLDATLADGVVRVACALSATAPLPQLFGAVSVQKV</sequence>
<comment type="caution">
    <text evidence="7">The sequence shown here is derived from an EMBL/GenBank/DDBJ whole genome shotgun (WGS) entry which is preliminary data.</text>
</comment>
<dbReference type="InterPro" id="IPR006656">
    <property type="entry name" value="Mopterin_OxRdtase"/>
</dbReference>
<dbReference type="GO" id="GO:0016020">
    <property type="term" value="C:membrane"/>
    <property type="evidence" value="ECO:0007669"/>
    <property type="project" value="TreeGrafter"/>
</dbReference>
<evidence type="ECO:0000256" key="4">
    <source>
        <dbReference type="ARBA" id="ARBA00023014"/>
    </source>
</evidence>
<dbReference type="EC" id="1.7.99.4" evidence="7"/>
<dbReference type="EMBL" id="MLJW01000768">
    <property type="protein sequence ID" value="OIQ82780.1"/>
    <property type="molecule type" value="Genomic_DNA"/>
</dbReference>
<comment type="cofactor">
    <cofactor evidence="1">
        <name>[4Fe-4S] cluster</name>
        <dbReference type="ChEBI" id="CHEBI:49883"/>
    </cofactor>
</comment>
<dbReference type="InterPro" id="IPR009010">
    <property type="entry name" value="Asp_de-COase-like_dom_sf"/>
</dbReference>
<feature type="domain" description="Molybdopterin oxidoreductase" evidence="6">
    <location>
        <begin position="45"/>
        <end position="92"/>
    </location>
</feature>
<organism evidence="7">
    <name type="scientific">mine drainage metagenome</name>
    <dbReference type="NCBI Taxonomy" id="410659"/>
    <lineage>
        <taxon>unclassified sequences</taxon>
        <taxon>metagenomes</taxon>
        <taxon>ecological metagenomes</taxon>
    </lineage>
</organism>
<dbReference type="GO" id="GO:0046872">
    <property type="term" value="F:metal ion binding"/>
    <property type="evidence" value="ECO:0007669"/>
    <property type="project" value="UniProtKB-KW"/>
</dbReference>
<dbReference type="PANTHER" id="PTHR43105">
    <property type="entry name" value="RESPIRATORY NITRATE REDUCTASE"/>
    <property type="match status" value="1"/>
</dbReference>
<dbReference type="AlphaFoldDB" id="A0A1J5QSD2"/>